<gene>
    <name evidence="5" type="ORF">FHP08_11095</name>
</gene>
<comment type="caution">
    <text evidence="5">The sequence shown here is derived from an EMBL/GenBank/DDBJ whole genome shotgun (WGS) entry which is preliminary data.</text>
</comment>
<dbReference type="PANTHER" id="PTHR10680">
    <property type="entry name" value="PEPTIDYL-GLYCINE ALPHA-AMIDATING MONOOXYGENASE"/>
    <property type="match status" value="1"/>
</dbReference>
<keyword evidence="6" id="KW-1185">Reference proteome</keyword>
<dbReference type="PANTHER" id="PTHR10680:SF38">
    <property type="entry name" value="BLL1368 PROTEIN"/>
    <property type="match status" value="1"/>
</dbReference>
<sequence length="277" mass="30441">MAEPFFVHGGVVKYRVVRPWQQATGIFPVSQIAVSPDDKVYLLRRERPMIMVFDSAGRFVDTLDHPRLVSAHGICIAPDGRLLVSTYDAHQVLIFDRDYRPLGELGRFGEPRWGEPFNSPTGIAVAPSGDIYVADGYGNARIHRFRADGSWCSSWGEPGAGPGEFSTPHAVSVLPDGRVLVCDRDNDRIQVFDAQGGFLAVWGPFVRPMDLWVDPSGRVFVTEQTPRISVCDTSGRVIGRMRAFGVYPHGIAGDSSGGLYVAEQGPEHHVTKYEPCG</sequence>
<dbReference type="InterPro" id="IPR011042">
    <property type="entry name" value="6-blade_b-propeller_TolB-like"/>
</dbReference>
<protein>
    <recommendedName>
        <fullName evidence="7">6-bladed beta-propeller</fullName>
    </recommendedName>
</protein>
<reference evidence="5 6" key="1">
    <citation type="submission" date="2019-06" db="EMBL/GenBank/DDBJ databases">
        <title>Quisquiliibacterium sp. nov., isolated from a maize field.</title>
        <authorList>
            <person name="Lin S.-Y."/>
            <person name="Tsai C.-F."/>
            <person name="Young C.-C."/>
        </authorList>
    </citation>
    <scope>NUCLEOTIDE SEQUENCE [LARGE SCALE GENOMIC DNA]</scope>
    <source>
        <strain evidence="5 6">CC-CFT501</strain>
    </source>
</reference>
<dbReference type="Gene3D" id="2.120.10.30">
    <property type="entry name" value="TolB, C-terminal domain"/>
    <property type="match status" value="2"/>
</dbReference>
<dbReference type="PROSITE" id="PS51125">
    <property type="entry name" value="NHL"/>
    <property type="match status" value="2"/>
</dbReference>
<proteinExistence type="predicted"/>
<dbReference type="EMBL" id="VDUY01000004">
    <property type="protein sequence ID" value="TXL65329.1"/>
    <property type="molecule type" value="Genomic_DNA"/>
</dbReference>
<evidence type="ECO:0000256" key="4">
    <source>
        <dbReference type="PROSITE-ProRule" id="PRU00504"/>
    </source>
</evidence>
<organism evidence="5 6">
    <name type="scientific">Zeimonas arvi</name>
    <dbReference type="NCBI Taxonomy" id="2498847"/>
    <lineage>
        <taxon>Bacteria</taxon>
        <taxon>Pseudomonadati</taxon>
        <taxon>Pseudomonadota</taxon>
        <taxon>Betaproteobacteria</taxon>
        <taxon>Burkholderiales</taxon>
        <taxon>Burkholderiaceae</taxon>
        <taxon>Zeimonas</taxon>
    </lineage>
</organism>
<keyword evidence="3" id="KW-0325">Glycoprotein</keyword>
<dbReference type="RefSeq" id="WP_147704524.1">
    <property type="nucleotide sequence ID" value="NZ_VDUY01000004.1"/>
</dbReference>
<evidence type="ECO:0000256" key="3">
    <source>
        <dbReference type="ARBA" id="ARBA00023180"/>
    </source>
</evidence>
<dbReference type="InterPro" id="IPR001258">
    <property type="entry name" value="NHL_repeat"/>
</dbReference>
<dbReference type="SUPFAM" id="SSF101898">
    <property type="entry name" value="NHL repeat"/>
    <property type="match status" value="1"/>
</dbReference>
<accession>A0A5C8NW47</accession>
<feature type="repeat" description="NHL" evidence="4">
    <location>
        <begin position="111"/>
        <end position="148"/>
    </location>
</feature>
<keyword evidence="2" id="KW-0677">Repeat</keyword>
<evidence type="ECO:0000313" key="6">
    <source>
        <dbReference type="Proteomes" id="UP000321548"/>
    </source>
</evidence>
<dbReference type="OrthoDB" id="9768084at2"/>
<evidence type="ECO:0000256" key="1">
    <source>
        <dbReference type="ARBA" id="ARBA00022729"/>
    </source>
</evidence>
<dbReference type="Pfam" id="PF01436">
    <property type="entry name" value="NHL"/>
    <property type="match status" value="2"/>
</dbReference>
<feature type="repeat" description="NHL" evidence="4">
    <location>
        <begin position="156"/>
        <end position="195"/>
    </location>
</feature>
<dbReference type="AlphaFoldDB" id="A0A5C8NW47"/>
<name>A0A5C8NW47_9BURK</name>
<evidence type="ECO:0000256" key="2">
    <source>
        <dbReference type="ARBA" id="ARBA00022737"/>
    </source>
</evidence>
<dbReference type="Proteomes" id="UP000321548">
    <property type="component" value="Unassembled WGS sequence"/>
</dbReference>
<evidence type="ECO:0000313" key="5">
    <source>
        <dbReference type="EMBL" id="TXL65329.1"/>
    </source>
</evidence>
<evidence type="ECO:0008006" key="7">
    <source>
        <dbReference type="Google" id="ProtNLM"/>
    </source>
</evidence>
<keyword evidence="1" id="KW-0732">Signal</keyword>